<dbReference type="Proteomes" id="UP000757232">
    <property type="component" value="Unassembled WGS sequence"/>
</dbReference>
<protein>
    <submittedName>
        <fullName evidence="3">Uncharacterized protein</fullName>
    </submittedName>
</protein>
<sequence>MVVTRRTSVPMPPTSRTSSTTATPKINKGKLAHSPLVVHDVEETLLNGAASTEGNHSGPQFSDDALFSDGSPPRKIARDRAKAKTKRRESKVLLRRKKRPPSWLDLFSRMFILAFLIYSLSVCPTADKQKSPVCRALSEYRRLVLEPYVIAPVQNLLHHPSVSPYTAPVIEKAQPILIRSKQEWNSRVVPKWKAHVVPQWEKHIVPTWNAHVSPQLAQLGTKVGPYVQRAFDLYENHATPYIKQAQSAAYKARPYVLLAGAKTYDAYQVSKPYLARLYKELERVPPLVVEYVINPLASARRQYADPHVELLLEKIRELSSGARSSSGDDGSPIFTSTASRQVDGAGKSIEVELPVASEPIAGSETLSSAASIVSASLSLATGSPEPSPTVMSLRSPEVSESATLASASSIISASLILGDETTESIPGATYTPAPEPDLLLGQKAQSESESKVNLRSDKVVENPRGSDTETSSESAAASSSVLEVSVDESTSSGSNKVPKADKSSVSPTDSSKDDELDDLLAELGLDLEETISSDAPPPEPSVVEESEEEKAAREAKRLAEVAAKRRELEGRHTRWEEKLADTIEAQKVVLKEALAAIRRTGAAELKINLSIRAGIETLNSEAEKALRGTDAYFTKLRTGGKPVAEQARLWDRVLEKVQAKFDERVQDVEELVNKWYEEEVLSKEREEIEKASNAVRTVAEDAQADIGLDYAWLDDVTYMDWKRYHALIDKHGEFLHEQLALANGSHTDPYPNPVYDAFEDLRSEVQDITLGFETRIRRIKREGERAFAEERAEPEQSASNPEVSILPVTDSGKKEDKAFQEVADAILGRSKEEVAAALGRAEEQQPQAIVREEL</sequence>
<feature type="compositionally biased region" description="Basic and acidic residues" evidence="2">
    <location>
        <begin position="785"/>
        <end position="794"/>
    </location>
</feature>
<proteinExistence type="predicted"/>
<feature type="compositionally biased region" description="Low complexity" evidence="2">
    <location>
        <begin position="468"/>
        <end position="492"/>
    </location>
</feature>
<keyword evidence="4" id="KW-1185">Reference proteome</keyword>
<evidence type="ECO:0000313" key="3">
    <source>
        <dbReference type="EMBL" id="OCB86526.1"/>
    </source>
</evidence>
<evidence type="ECO:0000256" key="2">
    <source>
        <dbReference type="SAM" id="MobiDB-lite"/>
    </source>
</evidence>
<gene>
    <name evidence="3" type="ORF">A7U60_g6422</name>
</gene>
<organism evidence="3 4">
    <name type="scientific">Sanghuangporus baumii</name>
    <name type="common">Phellinus baumii</name>
    <dbReference type="NCBI Taxonomy" id="108892"/>
    <lineage>
        <taxon>Eukaryota</taxon>
        <taxon>Fungi</taxon>
        <taxon>Dikarya</taxon>
        <taxon>Basidiomycota</taxon>
        <taxon>Agaricomycotina</taxon>
        <taxon>Agaricomycetes</taxon>
        <taxon>Hymenochaetales</taxon>
        <taxon>Hymenochaetaceae</taxon>
        <taxon>Sanghuangporus</taxon>
    </lineage>
</organism>
<feature type="region of interest" description="Disordered" evidence="2">
    <location>
        <begin position="1"/>
        <end position="32"/>
    </location>
</feature>
<name>A0A9Q5HV69_SANBA</name>
<comment type="caution">
    <text evidence="3">The sequence shown here is derived from an EMBL/GenBank/DDBJ whole genome shotgun (WGS) entry which is preliminary data.</text>
</comment>
<feature type="compositionally biased region" description="Basic and acidic residues" evidence="2">
    <location>
        <begin position="446"/>
        <end position="467"/>
    </location>
</feature>
<feature type="compositionally biased region" description="Basic residues" evidence="2">
    <location>
        <begin position="83"/>
        <end position="94"/>
    </location>
</feature>
<reference evidence="3" key="1">
    <citation type="submission" date="2016-06" db="EMBL/GenBank/DDBJ databases">
        <title>Draft Genome sequence of the fungus Inonotus baumii.</title>
        <authorList>
            <person name="Zhu H."/>
            <person name="Lin W."/>
        </authorList>
    </citation>
    <scope>NUCLEOTIDE SEQUENCE</scope>
    <source>
        <strain evidence="3">821</strain>
    </source>
</reference>
<evidence type="ECO:0000313" key="4">
    <source>
        <dbReference type="Proteomes" id="UP000757232"/>
    </source>
</evidence>
<accession>A0A9Q5HV69</accession>
<feature type="coiled-coil region" evidence="1">
    <location>
        <begin position="551"/>
        <end position="585"/>
    </location>
</feature>
<feature type="region of interest" description="Disordered" evidence="2">
    <location>
        <begin position="785"/>
        <end position="814"/>
    </location>
</feature>
<dbReference type="OrthoDB" id="3260408at2759"/>
<feature type="region of interest" description="Disordered" evidence="2">
    <location>
        <begin position="443"/>
        <end position="515"/>
    </location>
</feature>
<keyword evidence="1" id="KW-0175">Coiled coil</keyword>
<dbReference type="AlphaFoldDB" id="A0A9Q5HV69"/>
<feature type="region of interest" description="Disordered" evidence="2">
    <location>
        <begin position="529"/>
        <end position="551"/>
    </location>
</feature>
<dbReference type="EMBL" id="LNZH02000201">
    <property type="protein sequence ID" value="OCB86526.1"/>
    <property type="molecule type" value="Genomic_DNA"/>
</dbReference>
<evidence type="ECO:0000256" key="1">
    <source>
        <dbReference type="SAM" id="Coils"/>
    </source>
</evidence>
<feature type="compositionally biased region" description="Low complexity" evidence="2">
    <location>
        <begin position="1"/>
        <end position="24"/>
    </location>
</feature>
<feature type="compositionally biased region" description="Polar residues" evidence="2">
    <location>
        <begin position="49"/>
        <end position="60"/>
    </location>
</feature>
<feature type="region of interest" description="Disordered" evidence="2">
    <location>
        <begin position="49"/>
        <end position="94"/>
    </location>
</feature>